<keyword evidence="3" id="KW-1185">Reference proteome</keyword>
<feature type="domain" description="YhcG N-terminal" evidence="1">
    <location>
        <begin position="12"/>
        <end position="71"/>
    </location>
</feature>
<dbReference type="InterPro" id="IPR041527">
    <property type="entry name" value="YhcG_N"/>
</dbReference>
<gene>
    <name evidence="2" type="primary">yhcG_2</name>
    <name evidence="2" type="ORF">LMG27177_06872</name>
</gene>
<reference evidence="2 3" key="1">
    <citation type="submission" date="2020-04" db="EMBL/GenBank/DDBJ databases">
        <authorList>
            <person name="De Canck E."/>
        </authorList>
    </citation>
    <scope>NUCLEOTIDE SEQUENCE [LARGE SCALE GENOMIC DNA]</scope>
    <source>
        <strain evidence="2 3">LMG 27177</strain>
    </source>
</reference>
<organism evidence="2 3">
    <name type="scientific">Paraburkholderia fynbosensis</name>
    <dbReference type="NCBI Taxonomy" id="1200993"/>
    <lineage>
        <taxon>Bacteria</taxon>
        <taxon>Pseudomonadati</taxon>
        <taxon>Pseudomonadota</taxon>
        <taxon>Betaproteobacteria</taxon>
        <taxon>Burkholderiales</taxon>
        <taxon>Burkholderiaceae</taxon>
        <taxon>Paraburkholderia</taxon>
    </lineage>
</organism>
<dbReference type="RefSeq" id="WP_175165887.1">
    <property type="nucleotide sequence ID" value="NZ_CADIKI010000030.1"/>
</dbReference>
<evidence type="ECO:0000259" key="1">
    <source>
        <dbReference type="Pfam" id="PF17761"/>
    </source>
</evidence>
<dbReference type="AlphaFoldDB" id="A0A6J5H2M8"/>
<evidence type="ECO:0000313" key="2">
    <source>
        <dbReference type="EMBL" id="CAB3809685.1"/>
    </source>
</evidence>
<evidence type="ECO:0000313" key="3">
    <source>
        <dbReference type="Proteomes" id="UP000494252"/>
    </source>
</evidence>
<dbReference type="Proteomes" id="UP000494252">
    <property type="component" value="Unassembled WGS sequence"/>
</dbReference>
<dbReference type="EC" id="3.1.-.-" evidence="2"/>
<proteinExistence type="predicted"/>
<protein>
    <submittedName>
        <fullName evidence="2">Nuclease YhcG</fullName>
        <ecNumber evidence="2">3.1.-.-</ecNumber>
    </submittedName>
</protein>
<dbReference type="GO" id="GO:0016787">
    <property type="term" value="F:hydrolase activity"/>
    <property type="evidence" value="ECO:0007669"/>
    <property type="project" value="UniProtKB-KW"/>
</dbReference>
<keyword evidence="2" id="KW-0378">Hydrolase</keyword>
<sequence length="76" mass="8422">MMPGDYAGLPEEVVNVVESARRTAGRSFNAMMIPAYREIGRRIVATEQGGQTPIARLADDLTHRFGRGFPRYQPGN</sequence>
<name>A0A6J5H2M8_9BURK</name>
<accession>A0A6J5H2M8</accession>
<dbReference type="Pfam" id="PF17761">
    <property type="entry name" value="DUF1016_N"/>
    <property type="match status" value="1"/>
</dbReference>
<dbReference type="EMBL" id="CADIKI010000030">
    <property type="protein sequence ID" value="CAB3809685.1"/>
    <property type="molecule type" value="Genomic_DNA"/>
</dbReference>